<protein>
    <submittedName>
        <fullName evidence="1">Uncharacterized protein</fullName>
    </submittedName>
</protein>
<organism evidence="1">
    <name type="scientific">Tanacetum cinerariifolium</name>
    <name type="common">Dalmatian daisy</name>
    <name type="synonym">Chrysanthemum cinerariifolium</name>
    <dbReference type="NCBI Taxonomy" id="118510"/>
    <lineage>
        <taxon>Eukaryota</taxon>
        <taxon>Viridiplantae</taxon>
        <taxon>Streptophyta</taxon>
        <taxon>Embryophyta</taxon>
        <taxon>Tracheophyta</taxon>
        <taxon>Spermatophyta</taxon>
        <taxon>Magnoliopsida</taxon>
        <taxon>eudicotyledons</taxon>
        <taxon>Gunneridae</taxon>
        <taxon>Pentapetalae</taxon>
        <taxon>asterids</taxon>
        <taxon>campanulids</taxon>
        <taxon>Asterales</taxon>
        <taxon>Asteraceae</taxon>
        <taxon>Asteroideae</taxon>
        <taxon>Anthemideae</taxon>
        <taxon>Anthemidinae</taxon>
        <taxon>Tanacetum</taxon>
    </lineage>
</organism>
<name>A0A6L2K151_TANCI</name>
<comment type="caution">
    <text evidence="1">The sequence shown here is derived from an EMBL/GenBank/DDBJ whole genome shotgun (WGS) entry which is preliminary data.</text>
</comment>
<reference evidence="1" key="1">
    <citation type="journal article" date="2019" name="Sci. Rep.">
        <title>Draft genome of Tanacetum cinerariifolium, the natural source of mosquito coil.</title>
        <authorList>
            <person name="Yamashiro T."/>
            <person name="Shiraishi A."/>
            <person name="Satake H."/>
            <person name="Nakayama K."/>
        </authorList>
    </citation>
    <scope>NUCLEOTIDE SEQUENCE</scope>
</reference>
<gene>
    <name evidence="1" type="ORF">Tci_014727</name>
</gene>
<dbReference type="EMBL" id="BKCJ010001610">
    <property type="protein sequence ID" value="GEU42749.1"/>
    <property type="molecule type" value="Genomic_DNA"/>
</dbReference>
<accession>A0A6L2K151</accession>
<evidence type="ECO:0000313" key="1">
    <source>
        <dbReference type="EMBL" id="GEU42749.1"/>
    </source>
</evidence>
<sequence>MLKISTDSFCMLSYSPQCLVVGEHFGISGKLNVSQMISQDTLIDFIKLFYGSAWKYIKDRPIVVSQGVIRQLRTFRVMLFSIHNDEWKSFQSQRQSALWIRRWSYNLTPAESKFKTPQLDHQDKHMMKAQVHASKSSAISDVQPLP</sequence>
<dbReference type="AlphaFoldDB" id="A0A6L2K151"/>
<proteinExistence type="predicted"/>